<dbReference type="InterPro" id="IPR015421">
    <property type="entry name" value="PyrdxlP-dep_Trfase_major"/>
</dbReference>
<dbReference type="EC" id="2.3.1.47" evidence="2"/>
<keyword evidence="3 6" id="KW-0808">Transferase</keyword>
<proteinExistence type="predicted"/>
<comment type="catalytic activity">
    <reaction evidence="4">
        <text>6-carboxyhexanoyl-[ACP] + L-alanine + H(+) = (8S)-8-amino-7-oxononanoate + holo-[ACP] + CO2</text>
        <dbReference type="Rhea" id="RHEA:42288"/>
        <dbReference type="Rhea" id="RHEA-COMP:9685"/>
        <dbReference type="Rhea" id="RHEA-COMP:9955"/>
        <dbReference type="ChEBI" id="CHEBI:15378"/>
        <dbReference type="ChEBI" id="CHEBI:16526"/>
        <dbReference type="ChEBI" id="CHEBI:57972"/>
        <dbReference type="ChEBI" id="CHEBI:64479"/>
        <dbReference type="ChEBI" id="CHEBI:78846"/>
        <dbReference type="ChEBI" id="CHEBI:149468"/>
        <dbReference type="EC" id="2.3.1.47"/>
    </reaction>
</comment>
<dbReference type="InterPro" id="IPR004839">
    <property type="entry name" value="Aminotransferase_I/II_large"/>
</dbReference>
<dbReference type="RefSeq" id="WP_209642139.1">
    <property type="nucleotide sequence ID" value="NZ_JAGINW010000001.1"/>
</dbReference>
<evidence type="ECO:0000256" key="2">
    <source>
        <dbReference type="ARBA" id="ARBA00013187"/>
    </source>
</evidence>
<evidence type="ECO:0000256" key="1">
    <source>
        <dbReference type="ARBA" id="ARBA00001933"/>
    </source>
</evidence>
<keyword evidence="7" id="KW-1185">Reference proteome</keyword>
<dbReference type="EMBL" id="JAGINW010000001">
    <property type="protein sequence ID" value="MBP2324867.1"/>
    <property type="molecule type" value="Genomic_DNA"/>
</dbReference>
<dbReference type="GO" id="GO:0008710">
    <property type="term" value="F:8-amino-7-oxononanoate synthase activity"/>
    <property type="evidence" value="ECO:0007669"/>
    <property type="project" value="UniProtKB-EC"/>
</dbReference>
<dbReference type="Gene3D" id="3.90.1150.10">
    <property type="entry name" value="Aspartate Aminotransferase, domain 1"/>
    <property type="match status" value="1"/>
</dbReference>
<name>A0ABS4TKD0_9PSEU</name>
<evidence type="ECO:0000313" key="6">
    <source>
        <dbReference type="EMBL" id="MBP2324867.1"/>
    </source>
</evidence>
<evidence type="ECO:0000313" key="7">
    <source>
        <dbReference type="Proteomes" id="UP001519332"/>
    </source>
</evidence>
<organism evidence="6 7">
    <name type="scientific">Kibdelosporangium banguiense</name>
    <dbReference type="NCBI Taxonomy" id="1365924"/>
    <lineage>
        <taxon>Bacteria</taxon>
        <taxon>Bacillati</taxon>
        <taxon>Actinomycetota</taxon>
        <taxon>Actinomycetes</taxon>
        <taxon>Pseudonocardiales</taxon>
        <taxon>Pseudonocardiaceae</taxon>
        <taxon>Kibdelosporangium</taxon>
    </lineage>
</organism>
<dbReference type="Gene3D" id="3.40.640.10">
    <property type="entry name" value="Type I PLP-dependent aspartate aminotransferase-like (Major domain)"/>
    <property type="match status" value="1"/>
</dbReference>
<keyword evidence="6" id="KW-0012">Acyltransferase</keyword>
<gene>
    <name evidence="6" type="ORF">JOF56_005252</name>
</gene>
<feature type="domain" description="Aminotransferase class I/classII large" evidence="5">
    <location>
        <begin position="60"/>
        <end position="335"/>
    </location>
</feature>
<dbReference type="Proteomes" id="UP001519332">
    <property type="component" value="Unassembled WGS sequence"/>
</dbReference>
<dbReference type="InterPro" id="IPR015424">
    <property type="entry name" value="PyrdxlP-dep_Trfase"/>
</dbReference>
<dbReference type="InterPro" id="IPR050087">
    <property type="entry name" value="AON_synthase_class-II"/>
</dbReference>
<protein>
    <recommendedName>
        <fullName evidence="2">8-amino-7-oxononanoate synthase</fullName>
        <ecNumber evidence="2">2.3.1.47</ecNumber>
    </recommendedName>
</protein>
<sequence>MNSVGVDFTVDFRSSNYLDYRHGHDQLRPWGRLTTGLPPALGEFRRSRRLAAELARRTGRPAGVLETSTLHAFVDGWAALTARPTAALIDEASYPIGRIGLRASGLVATAVRHFDPIHVSEVVRRLPSGRRPVLLVDGMCPGCGRLAPLDELATVLAQRRGVILVDETQALGVGATASLGMPSSAPIIAVASTAKGYGVPLAVLAGPSSLVSHVRRSAPSRLHSSGPSAAAEAALARALAADQAEGEQRRQVLADLIALFRSGLRQCRLPMADGGRWPMQTVPVPAASCSFVHASLLRNGVRTVAVNRRCRAGLGIAFLLNAGHTSADISRAVDALAQAFSELWAA</sequence>
<dbReference type="PANTHER" id="PTHR13693">
    <property type="entry name" value="CLASS II AMINOTRANSFERASE/8-AMINO-7-OXONONANOATE SYNTHASE"/>
    <property type="match status" value="1"/>
</dbReference>
<reference evidence="6 7" key="1">
    <citation type="submission" date="2021-03" db="EMBL/GenBank/DDBJ databases">
        <title>Sequencing the genomes of 1000 actinobacteria strains.</title>
        <authorList>
            <person name="Klenk H.-P."/>
        </authorList>
    </citation>
    <scope>NUCLEOTIDE SEQUENCE [LARGE SCALE GENOMIC DNA]</scope>
    <source>
        <strain evidence="6 7">DSM 46670</strain>
    </source>
</reference>
<comment type="cofactor">
    <cofactor evidence="1">
        <name>pyridoxal 5'-phosphate</name>
        <dbReference type="ChEBI" id="CHEBI:597326"/>
    </cofactor>
</comment>
<dbReference type="InterPro" id="IPR015422">
    <property type="entry name" value="PyrdxlP-dep_Trfase_small"/>
</dbReference>
<dbReference type="Pfam" id="PF00155">
    <property type="entry name" value="Aminotran_1_2"/>
    <property type="match status" value="1"/>
</dbReference>
<evidence type="ECO:0000259" key="5">
    <source>
        <dbReference type="Pfam" id="PF00155"/>
    </source>
</evidence>
<dbReference type="SUPFAM" id="SSF53383">
    <property type="entry name" value="PLP-dependent transferases"/>
    <property type="match status" value="1"/>
</dbReference>
<accession>A0ABS4TKD0</accession>
<evidence type="ECO:0000256" key="3">
    <source>
        <dbReference type="ARBA" id="ARBA00022679"/>
    </source>
</evidence>
<evidence type="ECO:0000256" key="4">
    <source>
        <dbReference type="ARBA" id="ARBA00047715"/>
    </source>
</evidence>
<comment type="caution">
    <text evidence="6">The sequence shown here is derived from an EMBL/GenBank/DDBJ whole genome shotgun (WGS) entry which is preliminary data.</text>
</comment>